<organism evidence="2 3">
    <name type="scientific">Rotaria sordida</name>
    <dbReference type="NCBI Taxonomy" id="392033"/>
    <lineage>
        <taxon>Eukaryota</taxon>
        <taxon>Metazoa</taxon>
        <taxon>Spiralia</taxon>
        <taxon>Gnathifera</taxon>
        <taxon>Rotifera</taxon>
        <taxon>Eurotatoria</taxon>
        <taxon>Bdelloidea</taxon>
        <taxon>Philodinida</taxon>
        <taxon>Philodinidae</taxon>
        <taxon>Rotaria</taxon>
    </lineage>
</organism>
<dbReference type="EMBL" id="CAJOBD010016914">
    <property type="protein sequence ID" value="CAF4218497.1"/>
    <property type="molecule type" value="Genomic_DNA"/>
</dbReference>
<name>A0A820C5X5_9BILA</name>
<proteinExistence type="predicted"/>
<dbReference type="AlphaFoldDB" id="A0A820C5X5"/>
<dbReference type="Proteomes" id="UP000663836">
    <property type="component" value="Unassembled WGS sequence"/>
</dbReference>
<evidence type="ECO:0000256" key="1">
    <source>
        <dbReference type="SAM" id="MobiDB-lite"/>
    </source>
</evidence>
<reference evidence="2" key="1">
    <citation type="submission" date="2021-02" db="EMBL/GenBank/DDBJ databases">
        <authorList>
            <person name="Nowell W R."/>
        </authorList>
    </citation>
    <scope>NUCLEOTIDE SEQUENCE</scope>
</reference>
<accession>A0A820C5X5</accession>
<feature type="non-terminal residue" evidence="2">
    <location>
        <position position="194"/>
    </location>
</feature>
<protein>
    <submittedName>
        <fullName evidence="2">Uncharacterized protein</fullName>
    </submittedName>
</protein>
<sequence length="194" mass="23532">MNLVNIAKHLLYLTEREFSNEGSRTSADEIAASEQLFEVLKSFKDSHFSELDVYQTLDFDDEYDETTDKEEGTDEEESLDDTDVFDENQQQNIYNHFTLEEMEEIVEWVDQHPNYKFTTIKHRFQKVKHPIYITRFREYIRKNGTRFEKLEKIKQFMWDEFYVKRAVEKEAVHDTDLELFAIQKARELKWDNFI</sequence>
<feature type="region of interest" description="Disordered" evidence="1">
    <location>
        <begin position="62"/>
        <end position="85"/>
    </location>
</feature>
<evidence type="ECO:0000313" key="2">
    <source>
        <dbReference type="EMBL" id="CAF4218497.1"/>
    </source>
</evidence>
<gene>
    <name evidence="2" type="ORF">JBS370_LOCUS37330</name>
</gene>
<evidence type="ECO:0000313" key="3">
    <source>
        <dbReference type="Proteomes" id="UP000663836"/>
    </source>
</evidence>
<comment type="caution">
    <text evidence="2">The sequence shown here is derived from an EMBL/GenBank/DDBJ whole genome shotgun (WGS) entry which is preliminary data.</text>
</comment>